<reference evidence="2" key="1">
    <citation type="submission" date="2019-08" db="EMBL/GenBank/DDBJ databases">
        <authorList>
            <person name="Kucharzyk K."/>
            <person name="Murdoch R.W."/>
            <person name="Higgins S."/>
            <person name="Loffler F."/>
        </authorList>
    </citation>
    <scope>NUCLEOTIDE SEQUENCE</scope>
</reference>
<feature type="region of interest" description="Disordered" evidence="1">
    <location>
        <begin position="295"/>
        <end position="328"/>
    </location>
</feature>
<name>A0A644VAI9_9ZZZZ</name>
<evidence type="ECO:0000313" key="2">
    <source>
        <dbReference type="EMBL" id="MPL88359.1"/>
    </source>
</evidence>
<accession>A0A644VAI9</accession>
<dbReference type="EMBL" id="VSSQ01000256">
    <property type="protein sequence ID" value="MPL88359.1"/>
    <property type="molecule type" value="Genomic_DNA"/>
</dbReference>
<gene>
    <name evidence="2" type="ORF">SDC9_34379</name>
</gene>
<feature type="region of interest" description="Disordered" evidence="1">
    <location>
        <begin position="1"/>
        <end position="20"/>
    </location>
</feature>
<feature type="compositionally biased region" description="Basic and acidic residues" evidence="1">
    <location>
        <begin position="308"/>
        <end position="322"/>
    </location>
</feature>
<organism evidence="2">
    <name type="scientific">bioreactor metagenome</name>
    <dbReference type="NCBI Taxonomy" id="1076179"/>
    <lineage>
        <taxon>unclassified sequences</taxon>
        <taxon>metagenomes</taxon>
        <taxon>ecological metagenomes</taxon>
    </lineage>
</organism>
<proteinExistence type="predicted"/>
<evidence type="ECO:0000256" key="1">
    <source>
        <dbReference type="SAM" id="MobiDB-lite"/>
    </source>
</evidence>
<dbReference type="AlphaFoldDB" id="A0A644VAI9"/>
<sequence>MGIPLGNDCGSVPQAASPASEVDARAQAAQHLPLGLALEFLRQPGHAIEQPEGLGPQADACTQTGAGALEIDTVFRGEIAAVEDMGDIGAQNEARDQRLGPARDADIALPGDLVAQPQRALLAHAEGKVEPCAHQRLVARPRLDEGPRVEPAEGEAAAKLAVDYRIKMVPELILRRLRGRRREDPVHGFVEMRDAGRGADGDEAEAEPRLDLRRRLELGLGSEMQHARIAPIAGRWMAQHRGRDDRCTKAIFHDLERAGGQRPVPAHAAHHRDVVAAGLPAVLAVAQIVVVEEPPHAERRAPGQIDLGPDHGGREKRGKKEQAAQGGLRAVRHRVCPALAPALGRRAW</sequence>
<protein>
    <submittedName>
        <fullName evidence="2">Uncharacterized protein</fullName>
    </submittedName>
</protein>
<comment type="caution">
    <text evidence="2">The sequence shown here is derived from an EMBL/GenBank/DDBJ whole genome shotgun (WGS) entry which is preliminary data.</text>
</comment>